<evidence type="ECO:0000256" key="5">
    <source>
        <dbReference type="SAM" id="MobiDB-lite"/>
    </source>
</evidence>
<dbReference type="InterPro" id="IPR045119">
    <property type="entry name" value="SUN1-5"/>
</dbReference>
<feature type="compositionally biased region" description="Pro residues" evidence="5">
    <location>
        <begin position="113"/>
        <end position="123"/>
    </location>
</feature>
<feature type="compositionally biased region" description="Basic and acidic residues" evidence="5">
    <location>
        <begin position="203"/>
        <end position="214"/>
    </location>
</feature>
<feature type="compositionally biased region" description="Polar residues" evidence="5">
    <location>
        <begin position="215"/>
        <end position="224"/>
    </location>
</feature>
<sequence length="729" mass="81447">MRSPLRFTSDKLRLCVMPPKRITRRAGATARANEDEILAMIPGMSSPEGKIPVLPSIPAKHSFAYGSPAPAVLPRKIQVNHVTRLDDMAHTIDAELNESKDRREVVVDDPKDSQPPPSPPRLPSPTRRRKREPTPDQVQLLDALRQVTTTTNGDNARSTATPTPPIPHRLSSEPTPIPPVPRFPPPDDDLRLYPSPLLRFGSPHRDSPLRDRSQRQGSLDSDSMISWAVERDVHDDDLQRTRPTKFRESPRGKNITKPPRRASGITFIHSTIEEEDEPVSRVDLEPQFERDPTPVETEPEPIPEPDRPPPEPEILPKEDPLNSAPARTLIPQSVGRETSFADTEEPSSFLSSIGVLKPRMPSIPRLTGETRRQDVFRIALLILLVVLPPIAMYVWGGRLVDLYEQMGPSLPSFRRPFVNLNASNLEIVEALSHQMGKLSNRVSSISVDVQSLQTEVDSLSAAQTAHPDGKQTGPIPVFAERAPRVNFLLLSMGAIVDPRATSPTAGPSPPFLQRMLLFLFPPARSSTRGPLPPIAALTPWQDFGDCWCSTPRQGMSQLAVHLGRAIVPDEVVVEHVPKGASPNSGVAPRDMELWARFVVKDVNERKEDKPVGDNKAQDKKEDAGLEREDDIRLTPPDADMHESIMKYLRLAWRGEPDSHFADDELLGLPFYRIGRWRYELDGAHHIQHFTLDAVFDTKDLRVDKVVVRVTSNWGAEDTCLYRVKLHGHL</sequence>
<feature type="compositionally biased region" description="Basic and acidic residues" evidence="5">
    <location>
        <begin position="304"/>
        <end position="320"/>
    </location>
</feature>
<evidence type="ECO:0000256" key="3">
    <source>
        <dbReference type="ARBA" id="ARBA00022989"/>
    </source>
</evidence>
<dbReference type="EMBL" id="KV878336">
    <property type="protein sequence ID" value="OJJ51049.1"/>
    <property type="molecule type" value="Genomic_DNA"/>
</dbReference>
<evidence type="ECO:0000313" key="9">
    <source>
        <dbReference type="Proteomes" id="UP000184188"/>
    </source>
</evidence>
<feature type="compositionally biased region" description="Basic and acidic residues" evidence="5">
    <location>
        <begin position="94"/>
        <end position="112"/>
    </location>
</feature>
<feature type="compositionally biased region" description="Basic and acidic residues" evidence="5">
    <location>
        <begin position="229"/>
        <end position="251"/>
    </location>
</feature>
<name>A0A1L9SV29_9EURO</name>
<dbReference type="InterPro" id="IPR012919">
    <property type="entry name" value="SUN_dom"/>
</dbReference>
<feature type="domain" description="SUN" evidence="7">
    <location>
        <begin position="493"/>
        <end position="729"/>
    </location>
</feature>
<dbReference type="PANTHER" id="PTHR12911:SF8">
    <property type="entry name" value="KLAROID PROTEIN-RELATED"/>
    <property type="match status" value="1"/>
</dbReference>
<keyword evidence="3 6" id="KW-1133">Transmembrane helix</keyword>
<dbReference type="VEuPathDB" id="FungiDB:ASPZODRAFT_310925"/>
<dbReference type="Pfam" id="PF07738">
    <property type="entry name" value="Sad1_UNC"/>
    <property type="match status" value="1"/>
</dbReference>
<dbReference type="RefSeq" id="XP_022585559.1">
    <property type="nucleotide sequence ID" value="XM_022728209.1"/>
</dbReference>
<reference evidence="9" key="1">
    <citation type="journal article" date="2017" name="Genome Biol.">
        <title>Comparative genomics reveals high biological diversity and specific adaptations in the industrially and medically important fungal genus Aspergillus.</title>
        <authorList>
            <person name="de Vries R.P."/>
            <person name="Riley R."/>
            <person name="Wiebenga A."/>
            <person name="Aguilar-Osorio G."/>
            <person name="Amillis S."/>
            <person name="Uchima C.A."/>
            <person name="Anderluh G."/>
            <person name="Asadollahi M."/>
            <person name="Askin M."/>
            <person name="Barry K."/>
            <person name="Battaglia E."/>
            <person name="Bayram O."/>
            <person name="Benocci T."/>
            <person name="Braus-Stromeyer S.A."/>
            <person name="Caldana C."/>
            <person name="Canovas D."/>
            <person name="Cerqueira G.C."/>
            <person name="Chen F."/>
            <person name="Chen W."/>
            <person name="Choi C."/>
            <person name="Clum A."/>
            <person name="Dos Santos R.A."/>
            <person name="Damasio A.R."/>
            <person name="Diallinas G."/>
            <person name="Emri T."/>
            <person name="Fekete E."/>
            <person name="Flipphi M."/>
            <person name="Freyberg S."/>
            <person name="Gallo A."/>
            <person name="Gournas C."/>
            <person name="Habgood R."/>
            <person name="Hainaut M."/>
            <person name="Harispe M.L."/>
            <person name="Henrissat B."/>
            <person name="Hilden K.S."/>
            <person name="Hope R."/>
            <person name="Hossain A."/>
            <person name="Karabika E."/>
            <person name="Karaffa L."/>
            <person name="Karanyi Z."/>
            <person name="Krasevec N."/>
            <person name="Kuo A."/>
            <person name="Kusch H."/>
            <person name="LaButti K."/>
            <person name="Lagendijk E.L."/>
            <person name="Lapidus A."/>
            <person name="Levasseur A."/>
            <person name="Lindquist E."/>
            <person name="Lipzen A."/>
            <person name="Logrieco A.F."/>
            <person name="MacCabe A."/>
            <person name="Maekelae M.R."/>
            <person name="Malavazi I."/>
            <person name="Melin P."/>
            <person name="Meyer V."/>
            <person name="Mielnichuk N."/>
            <person name="Miskei M."/>
            <person name="Molnar A.P."/>
            <person name="Mule G."/>
            <person name="Ngan C.Y."/>
            <person name="Orejas M."/>
            <person name="Orosz E."/>
            <person name="Ouedraogo J.P."/>
            <person name="Overkamp K.M."/>
            <person name="Park H.-S."/>
            <person name="Perrone G."/>
            <person name="Piumi F."/>
            <person name="Punt P.J."/>
            <person name="Ram A.F."/>
            <person name="Ramon A."/>
            <person name="Rauscher S."/>
            <person name="Record E."/>
            <person name="Riano-Pachon D.M."/>
            <person name="Robert V."/>
            <person name="Roehrig J."/>
            <person name="Ruller R."/>
            <person name="Salamov A."/>
            <person name="Salih N.S."/>
            <person name="Samson R.A."/>
            <person name="Sandor E."/>
            <person name="Sanguinetti M."/>
            <person name="Schuetze T."/>
            <person name="Sepcic K."/>
            <person name="Shelest E."/>
            <person name="Sherlock G."/>
            <person name="Sophianopoulou V."/>
            <person name="Squina F.M."/>
            <person name="Sun H."/>
            <person name="Susca A."/>
            <person name="Todd R.B."/>
            <person name="Tsang A."/>
            <person name="Unkles S.E."/>
            <person name="van de Wiele N."/>
            <person name="van Rossen-Uffink D."/>
            <person name="Oliveira J.V."/>
            <person name="Vesth T.C."/>
            <person name="Visser J."/>
            <person name="Yu J.-H."/>
            <person name="Zhou M."/>
            <person name="Andersen M.R."/>
            <person name="Archer D.B."/>
            <person name="Baker S.E."/>
            <person name="Benoit I."/>
            <person name="Brakhage A.A."/>
            <person name="Braus G.H."/>
            <person name="Fischer R."/>
            <person name="Frisvad J.C."/>
            <person name="Goldman G.H."/>
            <person name="Houbraken J."/>
            <person name="Oakley B."/>
            <person name="Pocsi I."/>
            <person name="Scazzocchio C."/>
            <person name="Seiboth B."/>
            <person name="vanKuyk P.A."/>
            <person name="Wortman J."/>
            <person name="Dyer P.S."/>
            <person name="Grigoriev I.V."/>
        </authorList>
    </citation>
    <scope>NUCLEOTIDE SEQUENCE [LARGE SCALE GENOMIC DNA]</scope>
    <source>
        <strain evidence="9">CBS 506.65</strain>
    </source>
</reference>
<dbReference type="OrthoDB" id="342281at2759"/>
<feature type="transmembrane region" description="Helical" evidence="6">
    <location>
        <begin position="375"/>
        <end position="396"/>
    </location>
</feature>
<evidence type="ECO:0000256" key="1">
    <source>
        <dbReference type="ARBA" id="ARBA00004370"/>
    </source>
</evidence>
<dbReference type="STRING" id="1073090.A0A1L9SV29"/>
<feature type="region of interest" description="Disordered" evidence="5">
    <location>
        <begin position="94"/>
        <end position="324"/>
    </location>
</feature>
<evidence type="ECO:0000313" key="8">
    <source>
        <dbReference type="EMBL" id="OJJ51049.1"/>
    </source>
</evidence>
<evidence type="ECO:0000256" key="2">
    <source>
        <dbReference type="ARBA" id="ARBA00022692"/>
    </source>
</evidence>
<protein>
    <recommendedName>
        <fullName evidence="7">SUN domain-containing protein</fullName>
    </recommendedName>
</protein>
<dbReference type="PANTHER" id="PTHR12911">
    <property type="entry name" value="SAD1/UNC-84-LIKE PROTEIN-RELATED"/>
    <property type="match status" value="1"/>
</dbReference>
<dbReference type="Proteomes" id="UP000184188">
    <property type="component" value="Unassembled WGS sequence"/>
</dbReference>
<feature type="compositionally biased region" description="Polar residues" evidence="5">
    <location>
        <begin position="146"/>
        <end position="161"/>
    </location>
</feature>
<dbReference type="AlphaFoldDB" id="A0A1L9SV29"/>
<gene>
    <name evidence="8" type="ORF">ASPZODRAFT_310925</name>
</gene>
<keyword evidence="9" id="KW-1185">Reference proteome</keyword>
<keyword evidence="4 6" id="KW-0472">Membrane</keyword>
<dbReference type="GeneID" id="34614673"/>
<feature type="compositionally biased region" description="Basic and acidic residues" evidence="5">
    <location>
        <begin position="278"/>
        <end position="293"/>
    </location>
</feature>
<dbReference type="PROSITE" id="PS51469">
    <property type="entry name" value="SUN"/>
    <property type="match status" value="1"/>
</dbReference>
<evidence type="ECO:0000259" key="7">
    <source>
        <dbReference type="PROSITE" id="PS51469"/>
    </source>
</evidence>
<accession>A0A1L9SV29</accession>
<keyword evidence="2 6" id="KW-0812">Transmembrane</keyword>
<dbReference type="Gene3D" id="2.60.120.260">
    <property type="entry name" value="Galactose-binding domain-like"/>
    <property type="match status" value="1"/>
</dbReference>
<comment type="subcellular location">
    <subcellularLocation>
        <location evidence="1">Membrane</location>
    </subcellularLocation>
</comment>
<evidence type="ECO:0000256" key="4">
    <source>
        <dbReference type="ARBA" id="ARBA00023136"/>
    </source>
</evidence>
<organism evidence="8 9">
    <name type="scientific">Penicilliopsis zonata CBS 506.65</name>
    <dbReference type="NCBI Taxonomy" id="1073090"/>
    <lineage>
        <taxon>Eukaryota</taxon>
        <taxon>Fungi</taxon>
        <taxon>Dikarya</taxon>
        <taxon>Ascomycota</taxon>
        <taxon>Pezizomycotina</taxon>
        <taxon>Eurotiomycetes</taxon>
        <taxon>Eurotiomycetidae</taxon>
        <taxon>Eurotiales</taxon>
        <taxon>Aspergillaceae</taxon>
        <taxon>Penicilliopsis</taxon>
    </lineage>
</organism>
<proteinExistence type="predicted"/>
<feature type="region of interest" description="Disordered" evidence="5">
    <location>
        <begin position="605"/>
        <end position="636"/>
    </location>
</feature>
<feature type="compositionally biased region" description="Pro residues" evidence="5">
    <location>
        <begin position="175"/>
        <end position="184"/>
    </location>
</feature>
<evidence type="ECO:0000256" key="6">
    <source>
        <dbReference type="SAM" id="Phobius"/>
    </source>
</evidence>
<dbReference type="GO" id="GO:0043495">
    <property type="term" value="F:protein-membrane adaptor activity"/>
    <property type="evidence" value="ECO:0007669"/>
    <property type="project" value="TreeGrafter"/>
</dbReference>
<dbReference type="GO" id="GO:0034993">
    <property type="term" value="C:meiotic nuclear membrane microtubule tethering complex"/>
    <property type="evidence" value="ECO:0007669"/>
    <property type="project" value="TreeGrafter"/>
</dbReference>